<evidence type="ECO:0000256" key="2">
    <source>
        <dbReference type="SAM" id="SignalP"/>
    </source>
</evidence>
<feature type="compositionally biased region" description="Basic residues" evidence="1">
    <location>
        <begin position="259"/>
        <end position="273"/>
    </location>
</feature>
<feature type="region of interest" description="Disordered" evidence="1">
    <location>
        <begin position="259"/>
        <end position="326"/>
    </location>
</feature>
<evidence type="ECO:0000313" key="3">
    <source>
        <dbReference type="EMBL" id="CAD9760434.1"/>
    </source>
</evidence>
<reference evidence="3" key="1">
    <citation type="submission" date="2021-01" db="EMBL/GenBank/DDBJ databases">
        <authorList>
            <person name="Corre E."/>
            <person name="Pelletier E."/>
            <person name="Niang G."/>
            <person name="Scheremetjew M."/>
            <person name="Finn R."/>
            <person name="Kale V."/>
            <person name="Holt S."/>
            <person name="Cochrane G."/>
            <person name="Meng A."/>
            <person name="Brown T."/>
            <person name="Cohen L."/>
        </authorList>
    </citation>
    <scope>NUCLEOTIDE SEQUENCE</scope>
    <source>
        <strain evidence="3">CCMP622</strain>
    </source>
</reference>
<sequence>MWAVILAIILACDAAKLSRARVAHRLSSACARLRGGDDFASIETAFRDARPTVYHESQAEEEDTEPTNFQEYQAKQLRQAMQDRQRIDELKQKIANANEDERPFLIYELAGLENKDAEFKGQKERERVRPVTSIEEDLRQEQEKKVNEDDLLVQPPAELSEPSGDQTEGLTDIEFSGRPLKKEWDVANKPLPPPEEDPPEFQPTELDKFADEMAQEEQAIDSDEYRENIQKMRKQQAKEPINYDDILDGPVPRIFRKHERKRGGKQLRARQSKAWKEEQNRQKNKARTDLMKIAKRAKTEETKRSLEPVLPIDSQIYRRGGDSDGV</sequence>
<gene>
    <name evidence="3" type="ORF">LSP00402_LOCUS8167</name>
</gene>
<evidence type="ECO:0000256" key="1">
    <source>
        <dbReference type="SAM" id="MobiDB-lite"/>
    </source>
</evidence>
<organism evidence="3">
    <name type="scientific">Lotharella oceanica</name>
    <dbReference type="NCBI Taxonomy" id="641309"/>
    <lineage>
        <taxon>Eukaryota</taxon>
        <taxon>Sar</taxon>
        <taxon>Rhizaria</taxon>
        <taxon>Cercozoa</taxon>
        <taxon>Chlorarachniophyceae</taxon>
        <taxon>Lotharella</taxon>
    </lineage>
</organism>
<feature type="compositionally biased region" description="Basic and acidic residues" evidence="1">
    <location>
        <begin position="136"/>
        <end position="148"/>
    </location>
</feature>
<name>A0A7S2XA18_9EUKA</name>
<feature type="signal peptide" evidence="2">
    <location>
        <begin position="1"/>
        <end position="20"/>
    </location>
</feature>
<feature type="region of interest" description="Disordered" evidence="1">
    <location>
        <begin position="121"/>
        <end position="203"/>
    </location>
</feature>
<feature type="chain" id="PRO_5031443256" evidence="2">
    <location>
        <begin position="21"/>
        <end position="326"/>
    </location>
</feature>
<accession>A0A7S2XA18</accession>
<dbReference type="EMBL" id="HBHP01013147">
    <property type="protein sequence ID" value="CAD9760434.1"/>
    <property type="molecule type" value="Transcribed_RNA"/>
</dbReference>
<proteinExistence type="predicted"/>
<dbReference type="AlphaFoldDB" id="A0A7S2XA18"/>
<keyword evidence="2" id="KW-0732">Signal</keyword>
<protein>
    <submittedName>
        <fullName evidence="3">Uncharacterized protein</fullName>
    </submittedName>
</protein>
<feature type="compositionally biased region" description="Basic and acidic residues" evidence="1">
    <location>
        <begin position="274"/>
        <end position="306"/>
    </location>
</feature>